<dbReference type="Pfam" id="PF13193">
    <property type="entry name" value="AMP-binding_C"/>
    <property type="match status" value="1"/>
</dbReference>
<dbReference type="PANTHER" id="PTHR43767">
    <property type="entry name" value="LONG-CHAIN-FATTY-ACID--COA LIGASE"/>
    <property type="match status" value="1"/>
</dbReference>
<organism evidence="3 4">
    <name type="scientific">Gordonia hankookensis</name>
    <dbReference type="NCBI Taxonomy" id="589403"/>
    <lineage>
        <taxon>Bacteria</taxon>
        <taxon>Bacillati</taxon>
        <taxon>Actinomycetota</taxon>
        <taxon>Actinomycetes</taxon>
        <taxon>Mycobacteriales</taxon>
        <taxon>Gordoniaceae</taxon>
        <taxon>Gordonia</taxon>
    </lineage>
</organism>
<evidence type="ECO:0000313" key="3">
    <source>
        <dbReference type="EMBL" id="MBD1319877.1"/>
    </source>
</evidence>
<reference evidence="3 4" key="1">
    <citation type="submission" date="2020-09" db="EMBL/GenBank/DDBJ databases">
        <title>Novel species in genus Gordonia.</title>
        <authorList>
            <person name="Zhang G."/>
        </authorList>
    </citation>
    <scope>NUCLEOTIDE SEQUENCE [LARGE SCALE GENOMIC DNA]</scope>
    <source>
        <strain evidence="3 4">ON-33</strain>
    </source>
</reference>
<dbReference type="InterPro" id="IPR025110">
    <property type="entry name" value="AMP-bd_C"/>
</dbReference>
<accession>A0ABR7WDE4</accession>
<dbReference type="SUPFAM" id="SSF56801">
    <property type="entry name" value="Acetyl-CoA synthetase-like"/>
    <property type="match status" value="1"/>
</dbReference>
<name>A0ABR7WDE4_9ACTN</name>
<evidence type="ECO:0000259" key="1">
    <source>
        <dbReference type="Pfam" id="PF00501"/>
    </source>
</evidence>
<dbReference type="InterPro" id="IPR000873">
    <property type="entry name" value="AMP-dep_synth/lig_dom"/>
</dbReference>
<dbReference type="PANTHER" id="PTHR43767:SF1">
    <property type="entry name" value="NONRIBOSOMAL PEPTIDE SYNTHASE PES1 (EUROFUNG)-RELATED"/>
    <property type="match status" value="1"/>
</dbReference>
<gene>
    <name evidence="3" type="ORF">IDF66_09785</name>
</gene>
<dbReference type="InterPro" id="IPR042099">
    <property type="entry name" value="ANL_N_sf"/>
</dbReference>
<dbReference type="InterPro" id="IPR045851">
    <property type="entry name" value="AMP-bd_C_sf"/>
</dbReference>
<evidence type="ECO:0000313" key="4">
    <source>
        <dbReference type="Proteomes" id="UP000602395"/>
    </source>
</evidence>
<feature type="domain" description="AMP-dependent synthetase/ligase" evidence="1">
    <location>
        <begin position="82"/>
        <end position="448"/>
    </location>
</feature>
<proteinExistence type="predicted"/>
<protein>
    <submittedName>
        <fullName evidence="3">AMP-binding protein</fullName>
    </submittedName>
</protein>
<dbReference type="Gene3D" id="3.40.50.12780">
    <property type="entry name" value="N-terminal domain of ligase-like"/>
    <property type="match status" value="1"/>
</dbReference>
<dbReference type="Pfam" id="PF00501">
    <property type="entry name" value="AMP-binding"/>
    <property type="match status" value="1"/>
</dbReference>
<keyword evidence="4" id="KW-1185">Reference proteome</keyword>
<dbReference type="EMBL" id="JACWMS010000002">
    <property type="protein sequence ID" value="MBD1319877.1"/>
    <property type="molecule type" value="Genomic_DNA"/>
</dbReference>
<dbReference type="InterPro" id="IPR050237">
    <property type="entry name" value="ATP-dep_AMP-bd_enzyme"/>
</dbReference>
<sequence length="592" mass="62708">MPLRPLIADKGNLIHCARPSTGDPTDVLRLAAERPSVQNPTADAVASDLTVGFAPHPASAASRYRESGVFPGRPLWHVLGDAASQRPGRPAVTDASVDDAVTLTYAEFESAATRRAAGFTSAGLRPGDRVILQQHNSAGFAINLFGLLRAGVVPVMTLPAHRSAEIVHLAAGSGAVAYITEDDRRGFDHRELAVAVQAAVPSIQTVFIDGDPGPFAALPDADPADVPLLVEDDIDPDGPALFLISGGTTGLPKLIARTHNDYAYNARRSAEIAGLHADDTYLVALPGAHNFPLCCPGILGMVTVGGHVVFTDNPSPDNTFDLIETHRVTVTALVPALAQVWCAATEWEPADISSLRLLQVGGAKLAAPDAVALDAALGEVVQQVFGMAEGLICYTRLDDPRELVHATQGAPMSEYDEIRVVDEDGRDVADGTEGELLVRGPYTIRGYYRADEHNLRSFTSDGYYRSGDKVRRLPSGHLAVTGRIKDTVVRAGENVAADDVEENLLAHRSIRQAAVIGLPDDALGEKICAVVVLSHEHPRGEPLELPAVRAFLTERGMAAFKLPDTLQVVAALPLTAVGKIDKAALREPSPGA</sequence>
<evidence type="ECO:0000259" key="2">
    <source>
        <dbReference type="Pfam" id="PF13193"/>
    </source>
</evidence>
<dbReference type="InterPro" id="IPR020845">
    <property type="entry name" value="AMP-binding_CS"/>
</dbReference>
<dbReference type="Gene3D" id="3.30.300.30">
    <property type="match status" value="1"/>
</dbReference>
<feature type="domain" description="AMP-binding enzyme C-terminal" evidence="2">
    <location>
        <begin position="500"/>
        <end position="579"/>
    </location>
</feature>
<comment type="caution">
    <text evidence="3">The sequence shown here is derived from an EMBL/GenBank/DDBJ whole genome shotgun (WGS) entry which is preliminary data.</text>
</comment>
<dbReference type="Proteomes" id="UP000602395">
    <property type="component" value="Unassembled WGS sequence"/>
</dbReference>
<dbReference type="PROSITE" id="PS00455">
    <property type="entry name" value="AMP_BINDING"/>
    <property type="match status" value="1"/>
</dbReference>